<keyword evidence="2" id="KW-1185">Reference proteome</keyword>
<dbReference type="AlphaFoldDB" id="A0A2R6S4H8"/>
<protein>
    <submittedName>
        <fullName evidence="1">Uncharacterized protein</fullName>
    </submittedName>
</protein>
<gene>
    <name evidence="1" type="ORF">PHLCEN_2v992</name>
</gene>
<organism evidence="1 2">
    <name type="scientific">Hermanssonia centrifuga</name>
    <dbReference type="NCBI Taxonomy" id="98765"/>
    <lineage>
        <taxon>Eukaryota</taxon>
        <taxon>Fungi</taxon>
        <taxon>Dikarya</taxon>
        <taxon>Basidiomycota</taxon>
        <taxon>Agaricomycotina</taxon>
        <taxon>Agaricomycetes</taxon>
        <taxon>Polyporales</taxon>
        <taxon>Meruliaceae</taxon>
        <taxon>Hermanssonia</taxon>
    </lineage>
</organism>
<dbReference type="Proteomes" id="UP000186601">
    <property type="component" value="Unassembled WGS sequence"/>
</dbReference>
<dbReference type="EMBL" id="MLYV02000081">
    <property type="protein sequence ID" value="PSS37119.1"/>
    <property type="molecule type" value="Genomic_DNA"/>
</dbReference>
<comment type="caution">
    <text evidence="1">The sequence shown here is derived from an EMBL/GenBank/DDBJ whole genome shotgun (WGS) entry which is preliminary data.</text>
</comment>
<reference evidence="1 2" key="1">
    <citation type="submission" date="2018-02" db="EMBL/GenBank/DDBJ databases">
        <title>Genome sequence of the basidiomycete white-rot fungus Phlebia centrifuga.</title>
        <authorList>
            <person name="Granchi Z."/>
            <person name="Peng M."/>
            <person name="de Vries R.P."/>
            <person name="Hilden K."/>
            <person name="Makela M.R."/>
            <person name="Grigoriev I."/>
            <person name="Riley R."/>
        </authorList>
    </citation>
    <scope>NUCLEOTIDE SEQUENCE [LARGE SCALE GENOMIC DNA]</scope>
    <source>
        <strain evidence="1 2">FBCC195</strain>
    </source>
</reference>
<accession>A0A2R6S4H8</accession>
<sequence length="89" mass="9705">MAVSGSAGSEIYKRCAWDARGKGAHSWRCRQGFFCELDSGHGERNVDLNADNAEDIPLAGVAPIPTVTYIPILSANHSHRVYFVTSQVQ</sequence>
<evidence type="ECO:0000313" key="2">
    <source>
        <dbReference type="Proteomes" id="UP000186601"/>
    </source>
</evidence>
<proteinExistence type="predicted"/>
<evidence type="ECO:0000313" key="1">
    <source>
        <dbReference type="EMBL" id="PSS37119.1"/>
    </source>
</evidence>
<name>A0A2R6S4H8_9APHY</name>